<dbReference type="InterPro" id="IPR000225">
    <property type="entry name" value="Armadillo"/>
</dbReference>
<reference evidence="1 2" key="1">
    <citation type="journal article" date="2021" name="Nat. Plants">
        <title>The Taxus genome provides insights into paclitaxel biosynthesis.</title>
        <authorList>
            <person name="Xiong X."/>
            <person name="Gou J."/>
            <person name="Liao Q."/>
            <person name="Li Y."/>
            <person name="Zhou Q."/>
            <person name="Bi G."/>
            <person name="Li C."/>
            <person name="Du R."/>
            <person name="Wang X."/>
            <person name="Sun T."/>
            <person name="Guo L."/>
            <person name="Liang H."/>
            <person name="Lu P."/>
            <person name="Wu Y."/>
            <person name="Zhang Z."/>
            <person name="Ro D.K."/>
            <person name="Shang Y."/>
            <person name="Huang S."/>
            <person name="Yan J."/>
        </authorList>
    </citation>
    <scope>NUCLEOTIDE SEQUENCE [LARGE SCALE GENOMIC DNA]</scope>
    <source>
        <strain evidence="1">Ta-2019</strain>
    </source>
</reference>
<evidence type="ECO:0000313" key="2">
    <source>
        <dbReference type="Proteomes" id="UP000824469"/>
    </source>
</evidence>
<evidence type="ECO:0000313" key="1">
    <source>
        <dbReference type="EMBL" id="KAH9307313.1"/>
    </source>
</evidence>
<dbReference type="InterPro" id="IPR011989">
    <property type="entry name" value="ARM-like"/>
</dbReference>
<name>A0AA38FQ28_TAXCH</name>
<keyword evidence="2" id="KW-1185">Reference proteome</keyword>
<dbReference type="SMART" id="SM00185">
    <property type="entry name" value="ARM"/>
    <property type="match status" value="2"/>
</dbReference>
<accession>A0AA38FQ28</accession>
<gene>
    <name evidence="1" type="ORF">KI387_035224</name>
</gene>
<dbReference type="InterPro" id="IPR016024">
    <property type="entry name" value="ARM-type_fold"/>
</dbReference>
<dbReference type="Pfam" id="PF00514">
    <property type="entry name" value="Arm"/>
    <property type="match status" value="1"/>
</dbReference>
<protein>
    <recommendedName>
        <fullName evidence="3">ARM repeat superfamily protein</fullName>
    </recommendedName>
</protein>
<dbReference type="OMA" id="ESACCKE"/>
<dbReference type="AlphaFoldDB" id="A0AA38FQ28"/>
<dbReference type="Gene3D" id="1.25.10.10">
    <property type="entry name" value="Leucine-rich Repeat Variant"/>
    <property type="match status" value="2"/>
</dbReference>
<sequence>MENALHCMSTAELVDILKKKPLEFRCLSLASLLAELIRRSLLALQEAKAGLCHSENELSALYDDWICAWVLDILTSKAVSSRALAGASYFLALSTAGGSKHAEEFRGKLIDVRGIQKLVALLSHESASVRFNALLALGNLLRHCPITHSEALRLGAVRKLALVFHEAREEPQQNLCIDTFLCLCDSDLPGIFHELHHNGLINQALVWVHRATSKRICKKAIESINVLLDKTPESRSGLLQLHLVQPLLSVIRNSPCNELCLVSLMALESACCKEDGGMQRNDFIGDGGVKTLMQIIESKNVIFLVQAIQILAVLAVLDEKARQQIIEMSSCLQFLGNILPSPTVEFEACLVVSTTKDEEPELVPLLKEHLTAIQLLYK</sequence>
<feature type="non-terminal residue" evidence="1">
    <location>
        <position position="1"/>
    </location>
</feature>
<comment type="caution">
    <text evidence="1">The sequence shown here is derived from an EMBL/GenBank/DDBJ whole genome shotgun (WGS) entry which is preliminary data.</text>
</comment>
<dbReference type="SUPFAM" id="SSF48371">
    <property type="entry name" value="ARM repeat"/>
    <property type="match status" value="1"/>
</dbReference>
<dbReference type="Proteomes" id="UP000824469">
    <property type="component" value="Unassembled WGS sequence"/>
</dbReference>
<dbReference type="EMBL" id="JAHRHJ020000007">
    <property type="protein sequence ID" value="KAH9307313.1"/>
    <property type="molecule type" value="Genomic_DNA"/>
</dbReference>
<evidence type="ECO:0008006" key="3">
    <source>
        <dbReference type="Google" id="ProtNLM"/>
    </source>
</evidence>
<organism evidence="1 2">
    <name type="scientific">Taxus chinensis</name>
    <name type="common">Chinese yew</name>
    <name type="synonym">Taxus wallichiana var. chinensis</name>
    <dbReference type="NCBI Taxonomy" id="29808"/>
    <lineage>
        <taxon>Eukaryota</taxon>
        <taxon>Viridiplantae</taxon>
        <taxon>Streptophyta</taxon>
        <taxon>Embryophyta</taxon>
        <taxon>Tracheophyta</taxon>
        <taxon>Spermatophyta</taxon>
        <taxon>Pinopsida</taxon>
        <taxon>Pinidae</taxon>
        <taxon>Conifers II</taxon>
        <taxon>Cupressales</taxon>
        <taxon>Taxaceae</taxon>
        <taxon>Taxus</taxon>
    </lineage>
</organism>
<proteinExistence type="predicted"/>